<reference evidence="1 2" key="1">
    <citation type="submission" date="2022-05" db="EMBL/GenBank/DDBJ databases">
        <authorList>
            <consortium name="Genoscope - CEA"/>
            <person name="William W."/>
        </authorList>
    </citation>
    <scope>NUCLEOTIDE SEQUENCE [LARGE SCALE GENOMIC DNA]</scope>
</reference>
<sequence length="392" mass="44580">MLKKNPLLDKFCVGDAFYHELSMITDGLPRSNLVKQCRDDLYKMCQIDSPDANFEEAKVNSVKLCPKNISLIISKKNNDFDLINGKIKIKINGDGARMTRNSNFILLSFPILQTRESVMSDKGNRTLGIVNGSQSHSFLCFRPGPSSTRESDMETGGVEEREQKNIDCIHKSQLIDLTNLNLTFLGYESSSDEDTCPWNEFLSSDEVNPVKTRRRLKFINARAFKDTLENLNTPKSTSRSILIGILSTENHCCCDKQPLLNIPLDHTLVGELHLMLHVEDILIGNLVWEFLDWNKYDHFHSKKGNSKRVTIRVIRSCGVSFDVRDQRNADGKASGKHDWTSLLGKDKKFHLADLPSKLNSILRPETVSAVVEVWTEFLEISKVVNNWHPEKE</sequence>
<gene>
    <name evidence="1" type="ORF">PLOB_00048791</name>
</gene>
<dbReference type="PANTHER" id="PTHR31424">
    <property type="entry name" value="PROTEIN CBG23806"/>
    <property type="match status" value="1"/>
</dbReference>
<evidence type="ECO:0000313" key="2">
    <source>
        <dbReference type="Proteomes" id="UP001159405"/>
    </source>
</evidence>
<dbReference type="EMBL" id="CALNXK010000092">
    <property type="protein sequence ID" value="CAH3151843.1"/>
    <property type="molecule type" value="Genomic_DNA"/>
</dbReference>
<organism evidence="1 2">
    <name type="scientific">Porites lobata</name>
    <dbReference type="NCBI Taxonomy" id="104759"/>
    <lineage>
        <taxon>Eukaryota</taxon>
        <taxon>Metazoa</taxon>
        <taxon>Cnidaria</taxon>
        <taxon>Anthozoa</taxon>
        <taxon>Hexacorallia</taxon>
        <taxon>Scleractinia</taxon>
        <taxon>Fungiina</taxon>
        <taxon>Poritidae</taxon>
        <taxon>Porites</taxon>
    </lineage>
</organism>
<evidence type="ECO:0000313" key="1">
    <source>
        <dbReference type="EMBL" id="CAH3151843.1"/>
    </source>
</evidence>
<protein>
    <submittedName>
        <fullName evidence="1">Uncharacterized protein</fullName>
    </submittedName>
</protein>
<accession>A0ABN8PZY0</accession>
<dbReference type="Proteomes" id="UP001159405">
    <property type="component" value="Unassembled WGS sequence"/>
</dbReference>
<name>A0ABN8PZY0_9CNID</name>
<proteinExistence type="predicted"/>
<dbReference type="PANTHER" id="PTHR31424:SF3">
    <property type="entry name" value="RING-TYPE DOMAIN-CONTAINING PROTEIN"/>
    <property type="match status" value="1"/>
</dbReference>
<comment type="caution">
    <text evidence="1">The sequence shown here is derived from an EMBL/GenBank/DDBJ whole genome shotgun (WGS) entry which is preliminary data.</text>
</comment>
<keyword evidence="2" id="KW-1185">Reference proteome</keyword>